<protein>
    <recommendedName>
        <fullName evidence="1">SnoaL-like domain-containing protein</fullName>
    </recommendedName>
</protein>
<evidence type="ECO:0000313" key="3">
    <source>
        <dbReference type="Proteomes" id="UP001156641"/>
    </source>
</evidence>
<comment type="caution">
    <text evidence="2">The sequence shown here is derived from an EMBL/GenBank/DDBJ whole genome shotgun (WGS) entry which is preliminary data.</text>
</comment>
<proteinExistence type="predicted"/>
<dbReference type="InterPro" id="IPR037401">
    <property type="entry name" value="SnoaL-like"/>
</dbReference>
<dbReference type="Gene3D" id="3.10.450.50">
    <property type="match status" value="2"/>
</dbReference>
<dbReference type="RefSeq" id="WP_284258054.1">
    <property type="nucleotide sequence ID" value="NZ_BSOS01000065.1"/>
</dbReference>
<feature type="domain" description="SnoaL-like" evidence="1">
    <location>
        <begin position="6"/>
        <end position="102"/>
    </location>
</feature>
<evidence type="ECO:0000259" key="1">
    <source>
        <dbReference type="Pfam" id="PF12680"/>
    </source>
</evidence>
<dbReference type="InterPro" id="IPR032710">
    <property type="entry name" value="NTF2-like_dom_sf"/>
</dbReference>
<reference evidence="3" key="1">
    <citation type="journal article" date="2019" name="Int. J. Syst. Evol. Microbiol.">
        <title>The Global Catalogue of Microorganisms (GCM) 10K type strain sequencing project: providing services to taxonomists for standard genome sequencing and annotation.</title>
        <authorList>
            <consortium name="The Broad Institute Genomics Platform"/>
            <consortium name="The Broad Institute Genome Sequencing Center for Infectious Disease"/>
            <person name="Wu L."/>
            <person name="Ma J."/>
        </authorList>
    </citation>
    <scope>NUCLEOTIDE SEQUENCE [LARGE SCALE GENOMIC DNA]</scope>
    <source>
        <strain evidence="3">NBRC 112502</strain>
    </source>
</reference>
<dbReference type="Pfam" id="PF12680">
    <property type="entry name" value="SnoaL_2"/>
    <property type="match status" value="1"/>
</dbReference>
<name>A0ABQ6A6K6_9PROT</name>
<organism evidence="2 3">
    <name type="scientific">Acidocella aquatica</name>
    <dbReference type="NCBI Taxonomy" id="1922313"/>
    <lineage>
        <taxon>Bacteria</taxon>
        <taxon>Pseudomonadati</taxon>
        <taxon>Pseudomonadota</taxon>
        <taxon>Alphaproteobacteria</taxon>
        <taxon>Acetobacterales</taxon>
        <taxon>Acidocellaceae</taxon>
        <taxon>Acidocella</taxon>
    </lineage>
</organism>
<dbReference type="SUPFAM" id="SSF54427">
    <property type="entry name" value="NTF2-like"/>
    <property type="match status" value="2"/>
</dbReference>
<accession>A0ABQ6A6K6</accession>
<keyword evidence="3" id="KW-1185">Reference proteome</keyword>
<evidence type="ECO:0000313" key="2">
    <source>
        <dbReference type="EMBL" id="GLR67322.1"/>
    </source>
</evidence>
<sequence length="267" mass="29398">MLKAKVRAFFGVLASGDLNALERLVADAYVPHCAKLAGVPVLQAGREALRRRLAARGALPHQVFRIVADGDFVFAQVRYDGAVPVSGADIFRFDDTGMIVEHWNSRQFIPQDSLNGVDRFAGGGNADLPVSAARRAEMKTVMTSVLLNMWSKGNAALVPVYYDESYIQHNPDMPGGFHRIKEIVETEIPKYIAATGGDFPVDIHLMGAGGDLIYVYHSVFMAGINRNDGARSTNTDIFRMNAENRMIEHWDVLEIEGDKLADDATLF</sequence>
<dbReference type="Proteomes" id="UP001156641">
    <property type="component" value="Unassembled WGS sequence"/>
</dbReference>
<gene>
    <name evidence="2" type="ORF">GCM10010909_20030</name>
</gene>
<dbReference type="EMBL" id="BSOS01000065">
    <property type="protein sequence ID" value="GLR67322.1"/>
    <property type="molecule type" value="Genomic_DNA"/>
</dbReference>